<dbReference type="EMBL" id="JARBHA010000006">
    <property type="protein sequence ID" value="KAJ9697889.1"/>
    <property type="molecule type" value="Genomic_DNA"/>
</dbReference>
<dbReference type="PROSITE" id="PS51393">
    <property type="entry name" value="LIPOXYGENASE_3"/>
    <property type="match status" value="1"/>
</dbReference>
<dbReference type="GO" id="GO:0046872">
    <property type="term" value="F:metal ion binding"/>
    <property type="evidence" value="ECO:0007669"/>
    <property type="project" value="UniProtKB-UniRule"/>
</dbReference>
<dbReference type="Gene3D" id="1.20.245.10">
    <property type="entry name" value="Lipoxygenase-1, Domain 5"/>
    <property type="match status" value="1"/>
</dbReference>
<evidence type="ECO:0000256" key="6">
    <source>
        <dbReference type="ARBA" id="ARBA00022640"/>
    </source>
</evidence>
<dbReference type="FunFam" id="1.20.245.10:FF:000002">
    <property type="entry name" value="Lipoxygenase"/>
    <property type="match status" value="1"/>
</dbReference>
<dbReference type="GO" id="GO:0034440">
    <property type="term" value="P:lipid oxidation"/>
    <property type="evidence" value="ECO:0007669"/>
    <property type="project" value="InterPro"/>
</dbReference>
<accession>A0AA39A101</accession>
<comment type="function">
    <text evidence="17">Plant lipoxygenase may be involved in a number of diverse aspects of plant physiology including growth and development, pest resistance, and senescence or responses to wounding.</text>
</comment>
<evidence type="ECO:0000256" key="1">
    <source>
        <dbReference type="ARBA" id="ARBA00001962"/>
    </source>
</evidence>
<evidence type="ECO:0000256" key="4">
    <source>
        <dbReference type="ARBA" id="ARBA00022516"/>
    </source>
</evidence>
<organism evidence="19 20">
    <name type="scientific">Vitis rotundifolia</name>
    <name type="common">Muscadine grape</name>
    <dbReference type="NCBI Taxonomy" id="103349"/>
    <lineage>
        <taxon>Eukaryota</taxon>
        <taxon>Viridiplantae</taxon>
        <taxon>Streptophyta</taxon>
        <taxon>Embryophyta</taxon>
        <taxon>Tracheophyta</taxon>
        <taxon>Spermatophyta</taxon>
        <taxon>Magnoliopsida</taxon>
        <taxon>eudicotyledons</taxon>
        <taxon>Gunneridae</taxon>
        <taxon>Pentapetalae</taxon>
        <taxon>rosids</taxon>
        <taxon>Vitales</taxon>
        <taxon>Vitaceae</taxon>
        <taxon>Viteae</taxon>
        <taxon>Vitis</taxon>
    </lineage>
</organism>
<name>A0AA39A101_VITRO</name>
<evidence type="ECO:0000256" key="3">
    <source>
        <dbReference type="ARBA" id="ARBA00009419"/>
    </source>
</evidence>
<evidence type="ECO:0000256" key="5">
    <source>
        <dbReference type="ARBA" id="ARBA00022528"/>
    </source>
</evidence>
<gene>
    <name evidence="19" type="ORF">PVL29_007148</name>
</gene>
<dbReference type="GO" id="GO:0006633">
    <property type="term" value="P:fatty acid biosynthetic process"/>
    <property type="evidence" value="ECO:0007669"/>
    <property type="project" value="UniProtKB-KW"/>
</dbReference>
<evidence type="ECO:0000256" key="13">
    <source>
        <dbReference type="ARBA" id="ARBA00023004"/>
    </source>
</evidence>
<keyword evidence="10" id="KW-0809">Transit peptide</keyword>
<evidence type="ECO:0000256" key="17">
    <source>
        <dbReference type="RuleBase" id="RU003975"/>
    </source>
</evidence>
<evidence type="ECO:0000256" key="2">
    <source>
        <dbReference type="ARBA" id="ARBA00004229"/>
    </source>
</evidence>
<dbReference type="InterPro" id="IPR013819">
    <property type="entry name" value="LipOase_C"/>
</dbReference>
<dbReference type="InterPro" id="IPR036226">
    <property type="entry name" value="LipOase_C_sf"/>
</dbReference>
<reference evidence="19 20" key="1">
    <citation type="journal article" date="2023" name="BMC Biotechnol.">
        <title>Vitis rotundifolia cv Carlos genome sequencing.</title>
        <authorList>
            <person name="Huff M."/>
            <person name="Hulse-Kemp A."/>
            <person name="Scheffler B."/>
            <person name="Youngblood R."/>
            <person name="Simpson S."/>
            <person name="Babiker E."/>
            <person name="Staton M."/>
        </authorList>
    </citation>
    <scope>NUCLEOTIDE SEQUENCE [LARGE SCALE GENOMIC DNA]</scope>
    <source>
        <tissue evidence="19">Leaf</tissue>
    </source>
</reference>
<comment type="caution">
    <text evidence="19">The sequence shown here is derived from an EMBL/GenBank/DDBJ whole genome shotgun (WGS) entry which is preliminary data.</text>
</comment>
<comment type="pathway">
    <text evidence="17">Lipid metabolism; oxylipin biosynthesis.</text>
</comment>
<dbReference type="SUPFAM" id="SSF48484">
    <property type="entry name" value="Lipoxigenase"/>
    <property type="match status" value="1"/>
</dbReference>
<dbReference type="FunFam" id="3.10.450.60:FF:000005">
    <property type="entry name" value="Lipoxygenase"/>
    <property type="match status" value="1"/>
</dbReference>
<dbReference type="InterPro" id="IPR000907">
    <property type="entry name" value="LipOase"/>
</dbReference>
<dbReference type="Gene3D" id="3.10.450.60">
    <property type="match status" value="1"/>
</dbReference>
<dbReference type="GO" id="GO:0031408">
    <property type="term" value="P:oxylipin biosynthetic process"/>
    <property type="evidence" value="ECO:0007669"/>
    <property type="project" value="UniProtKB-UniRule"/>
</dbReference>
<comment type="cofactor">
    <cofactor evidence="1 16">
        <name>Fe cation</name>
        <dbReference type="ChEBI" id="CHEBI:24875"/>
    </cofactor>
</comment>
<evidence type="ECO:0000256" key="15">
    <source>
        <dbReference type="ARBA" id="ARBA00023160"/>
    </source>
</evidence>
<keyword evidence="5" id="KW-0150">Chloroplast</keyword>
<dbReference type="InterPro" id="IPR001246">
    <property type="entry name" value="LipOase_plant"/>
</dbReference>
<keyword evidence="20" id="KW-1185">Reference proteome</keyword>
<dbReference type="GO" id="GO:0016165">
    <property type="term" value="F:linoleate 13S-lipoxygenase activity"/>
    <property type="evidence" value="ECO:0007669"/>
    <property type="project" value="UniProtKB-ARBA"/>
</dbReference>
<dbReference type="InterPro" id="IPR020833">
    <property type="entry name" value="LipOase_Fe_BS"/>
</dbReference>
<keyword evidence="6" id="KW-0934">Plastid</keyword>
<dbReference type="PRINTS" id="PR00087">
    <property type="entry name" value="LIPOXYGENASE"/>
</dbReference>
<dbReference type="AlphaFoldDB" id="A0AA39A101"/>
<evidence type="ECO:0000256" key="16">
    <source>
        <dbReference type="RuleBase" id="RU003974"/>
    </source>
</evidence>
<feature type="domain" description="Lipoxygenase" evidence="18">
    <location>
        <begin position="1"/>
        <end position="615"/>
    </location>
</feature>
<protein>
    <recommendedName>
        <fullName evidence="17">Lipoxygenase</fullName>
        <ecNumber evidence="17">1.13.11.-</ecNumber>
    </recommendedName>
</protein>
<keyword evidence="14" id="KW-0443">Lipid metabolism</keyword>
<comment type="similarity">
    <text evidence="3 16">Belongs to the lipoxygenase family.</text>
</comment>
<keyword evidence="7 16" id="KW-0479">Metal-binding</keyword>
<comment type="subcellular location">
    <subcellularLocation>
        <location evidence="2">Plastid</location>
        <location evidence="2">Chloroplast</location>
    </subcellularLocation>
</comment>
<evidence type="ECO:0000313" key="20">
    <source>
        <dbReference type="Proteomes" id="UP001168098"/>
    </source>
</evidence>
<keyword evidence="13 16" id="KW-0408">Iron</keyword>
<evidence type="ECO:0000256" key="12">
    <source>
        <dbReference type="ARBA" id="ARBA00023002"/>
    </source>
</evidence>
<evidence type="ECO:0000256" key="11">
    <source>
        <dbReference type="ARBA" id="ARBA00022964"/>
    </source>
</evidence>
<evidence type="ECO:0000256" key="7">
    <source>
        <dbReference type="ARBA" id="ARBA00022723"/>
    </source>
</evidence>
<sequence>MYADPLSETRSGTFYVPRDEEFSEVKQNSFITKTAESVLDALLPSLEAVLLDDPGLGFQHFSDIDQLYNQGMPIPKLKNQGPLQSLVLRLVKAVEDADDVVKFETPAMFHKDKFSWLRDEEFSRQTLAGVNPYSIKLVTEWPLKSKLDPDVYGPPESAITTELVGREIKDFMTVDKALEQKKLFIIDYHDLLLPFVSKVRRIKGTTLYGSRALFFLTPDGTLKPLAIELTRPPMDGKPQWNKVFTPSSEATGLWLWRFAKAHFLAHDSGYHELVSHWLRTHCATEPYIIATNRQLSVMHPIYRLLHPHCRYTMKINALARQVLISADGVIESSFSPSKYSMELSSVAYDQQWRFDREALPADLINRGIAIEDPTAPHGLKLLIADYPFANDGLVLWDALKQWVADYVNYYYKNASMVQSDPELQAWWTEIRTKGHEDKKDEPWWPVLKTPEDLIGIITTIVWVASAHHSAVNFGQYAFAGYFPNRPTIARINMPCEDPTKEEWKQYPDSELLVCFPSEIQATKVMAILDVLSNHSPDEEYLGKHMEPTWGEEPAIRKAFERFSERLKELEKIINARNKDNSLKNRGGAGVVPYEVLKPFSKQGVTGEGVPYSISI</sequence>
<proteinExistence type="inferred from homology"/>
<dbReference type="Gene3D" id="4.10.375.10">
    <property type="entry name" value="Lipoxygenase-1, Domain 2"/>
    <property type="match status" value="1"/>
</dbReference>
<evidence type="ECO:0000313" key="19">
    <source>
        <dbReference type="EMBL" id="KAJ9697889.1"/>
    </source>
</evidence>
<dbReference type="Gene3D" id="4.10.372.10">
    <property type="entry name" value="Lipoxygenase-1, Domain 3"/>
    <property type="match status" value="1"/>
</dbReference>
<evidence type="ECO:0000256" key="9">
    <source>
        <dbReference type="ARBA" id="ARBA00022832"/>
    </source>
</evidence>
<dbReference type="PROSITE" id="PS00711">
    <property type="entry name" value="LIPOXYGENASE_1"/>
    <property type="match status" value="1"/>
</dbReference>
<dbReference type="EC" id="1.13.11.-" evidence="17"/>
<keyword evidence="12 16" id="KW-0560">Oxidoreductase</keyword>
<evidence type="ECO:0000256" key="8">
    <source>
        <dbReference type="ARBA" id="ARBA00022767"/>
    </source>
</evidence>
<keyword evidence="8 17" id="KW-0925">Oxylipin biosynthesis</keyword>
<keyword evidence="11 16" id="KW-0223">Dioxygenase</keyword>
<dbReference type="GO" id="GO:0009507">
    <property type="term" value="C:chloroplast"/>
    <property type="evidence" value="ECO:0007669"/>
    <property type="project" value="UniProtKB-SubCell"/>
</dbReference>
<evidence type="ECO:0000256" key="10">
    <source>
        <dbReference type="ARBA" id="ARBA00022946"/>
    </source>
</evidence>
<keyword evidence="4 17" id="KW-0444">Lipid biosynthesis</keyword>
<dbReference type="PANTHER" id="PTHR11771">
    <property type="entry name" value="LIPOXYGENASE"/>
    <property type="match status" value="1"/>
</dbReference>
<evidence type="ECO:0000256" key="14">
    <source>
        <dbReference type="ARBA" id="ARBA00023098"/>
    </source>
</evidence>
<dbReference type="Proteomes" id="UP001168098">
    <property type="component" value="Unassembled WGS sequence"/>
</dbReference>
<dbReference type="PRINTS" id="PR00468">
    <property type="entry name" value="PLTLPOXGNASE"/>
</dbReference>
<evidence type="ECO:0000259" key="18">
    <source>
        <dbReference type="PROSITE" id="PS51393"/>
    </source>
</evidence>
<dbReference type="Pfam" id="PF00305">
    <property type="entry name" value="Lipoxygenase"/>
    <property type="match status" value="1"/>
</dbReference>
<dbReference type="InterPro" id="IPR027433">
    <property type="entry name" value="Lipoxygenase_dom_3"/>
</dbReference>
<dbReference type="InterPro" id="IPR020834">
    <property type="entry name" value="LipOase_CS"/>
</dbReference>
<dbReference type="PROSITE" id="PS00081">
    <property type="entry name" value="LIPOXYGENASE_2"/>
    <property type="match status" value="1"/>
</dbReference>
<keyword evidence="15 17" id="KW-0275">Fatty acid biosynthesis</keyword>
<keyword evidence="9" id="KW-0276">Fatty acid metabolism</keyword>